<keyword evidence="13" id="KW-1185">Reference proteome</keyword>
<keyword evidence="6 10" id="KW-0418">Kinase</keyword>
<keyword evidence="8 10" id="KW-0046">Antibiotic resistance</keyword>
<accession>A0ABX8WIA8</accession>
<dbReference type="InterPro" id="IPR011009">
    <property type="entry name" value="Kinase-like_dom_sf"/>
</dbReference>
<dbReference type="EC" id="2.7.1.95" evidence="2"/>
<evidence type="ECO:0000256" key="10">
    <source>
        <dbReference type="PIRNR" id="PIRNR000706"/>
    </source>
</evidence>
<dbReference type="Pfam" id="PF01636">
    <property type="entry name" value="APH"/>
    <property type="match status" value="1"/>
</dbReference>
<proteinExistence type="inferred from homology"/>
<evidence type="ECO:0000256" key="6">
    <source>
        <dbReference type="ARBA" id="ARBA00022777"/>
    </source>
</evidence>
<evidence type="ECO:0000313" key="12">
    <source>
        <dbReference type="EMBL" id="QYO78614.1"/>
    </source>
</evidence>
<feature type="domain" description="Aminoglycoside phosphotransferase" evidence="11">
    <location>
        <begin position="20"/>
        <end position="247"/>
    </location>
</feature>
<name>A0ABX8WIA8_9HYPH</name>
<dbReference type="Proteomes" id="UP000825799">
    <property type="component" value="Chromosome"/>
</dbReference>
<dbReference type="SUPFAM" id="SSF56112">
    <property type="entry name" value="Protein kinase-like (PK-like)"/>
    <property type="match status" value="1"/>
</dbReference>
<keyword evidence="5 10" id="KW-0547">Nucleotide-binding</keyword>
<evidence type="ECO:0000256" key="1">
    <source>
        <dbReference type="ARBA" id="ARBA00006219"/>
    </source>
</evidence>
<dbReference type="RefSeq" id="WP_220307078.1">
    <property type="nucleotide sequence ID" value="NZ_CP080590.1"/>
</dbReference>
<organism evidence="12 13">
    <name type="scientific">Devosia salina</name>
    <dbReference type="NCBI Taxonomy" id="2860336"/>
    <lineage>
        <taxon>Bacteria</taxon>
        <taxon>Pseudomonadati</taxon>
        <taxon>Pseudomonadota</taxon>
        <taxon>Alphaproteobacteria</taxon>
        <taxon>Hyphomicrobiales</taxon>
        <taxon>Devosiaceae</taxon>
        <taxon>Devosia</taxon>
    </lineage>
</organism>
<dbReference type="PIRSF" id="PIRSF000706">
    <property type="entry name" value="Kanamycin_kin"/>
    <property type="match status" value="1"/>
</dbReference>
<dbReference type="PANTHER" id="PTHR21310">
    <property type="entry name" value="AMINOGLYCOSIDE PHOSPHOTRANSFERASE-RELATED-RELATED"/>
    <property type="match status" value="1"/>
</dbReference>
<dbReference type="InterPro" id="IPR024165">
    <property type="entry name" value="Kan/Strep_kinase"/>
</dbReference>
<dbReference type="InterPro" id="IPR051678">
    <property type="entry name" value="AGP_Transferase"/>
</dbReference>
<dbReference type="NCBIfam" id="NF033068">
    <property type="entry name" value="APH_3p"/>
    <property type="match status" value="1"/>
</dbReference>
<comment type="similarity">
    <text evidence="1 10">Belongs to the aminoglycoside phosphotransferase family.</text>
</comment>
<evidence type="ECO:0000256" key="5">
    <source>
        <dbReference type="ARBA" id="ARBA00022741"/>
    </source>
</evidence>
<evidence type="ECO:0000256" key="2">
    <source>
        <dbReference type="ARBA" id="ARBA00012193"/>
    </source>
</evidence>
<evidence type="ECO:0000259" key="11">
    <source>
        <dbReference type="Pfam" id="PF01636"/>
    </source>
</evidence>
<dbReference type="Gene3D" id="3.30.200.20">
    <property type="entry name" value="Phosphorylase Kinase, domain 1"/>
    <property type="match status" value="1"/>
</dbReference>
<evidence type="ECO:0000256" key="4">
    <source>
        <dbReference type="ARBA" id="ARBA00022679"/>
    </source>
</evidence>
<dbReference type="CDD" id="cd05150">
    <property type="entry name" value="APH"/>
    <property type="match status" value="1"/>
</dbReference>
<evidence type="ECO:0000256" key="7">
    <source>
        <dbReference type="ARBA" id="ARBA00022840"/>
    </source>
</evidence>
<dbReference type="Gene3D" id="3.90.1200.10">
    <property type="match status" value="1"/>
</dbReference>
<dbReference type="InterPro" id="IPR002575">
    <property type="entry name" value="Aminoglycoside_PTrfase"/>
</dbReference>
<evidence type="ECO:0000256" key="9">
    <source>
        <dbReference type="ARBA" id="ARBA00048925"/>
    </source>
</evidence>
<protein>
    <recommendedName>
        <fullName evidence="3">Aminoglycoside 3'-phosphotransferase</fullName>
        <ecNumber evidence="2">2.7.1.95</ecNumber>
    </recommendedName>
</protein>
<evidence type="ECO:0000256" key="3">
    <source>
        <dbReference type="ARBA" id="ARBA00017903"/>
    </source>
</evidence>
<evidence type="ECO:0000256" key="8">
    <source>
        <dbReference type="ARBA" id="ARBA00023251"/>
    </source>
</evidence>
<gene>
    <name evidence="12" type="ORF">K1X15_08780</name>
</gene>
<sequence length="258" mass="28457">MIEPDTLPESLSPLRDLAWTPITIGKSGAAIWRIALGDGNAVFLKSAPLHPLSELPGEIERLNWLTRMGFKAPRVIDAEQSSDRLWLLMSAVPGKDLTHSVGEPETFVRAYAQGLKRIHALDTTNCPFDHNVDARLTEGAARIAAGLVDESDFDTDRLRWSAPQVLDWLHANRPATGQQIVTHGDASTPNILALDGRFSGMVDCGRMGLADVWQDLALACRSIAYNIGKDHVAPFLAAYGAEWDEAKYRYYCTLDELF</sequence>
<dbReference type="EMBL" id="CP080590">
    <property type="protein sequence ID" value="QYO78614.1"/>
    <property type="molecule type" value="Genomic_DNA"/>
</dbReference>
<evidence type="ECO:0000313" key="13">
    <source>
        <dbReference type="Proteomes" id="UP000825799"/>
    </source>
</evidence>
<keyword evidence="4 10" id="KW-0808">Transferase</keyword>
<reference evidence="12 13" key="1">
    <citation type="submission" date="2021-08" db="EMBL/GenBank/DDBJ databases">
        <title>Devosia salina sp. nov., isolated from the South China Sea sediment.</title>
        <authorList>
            <person name="Zhou Z."/>
        </authorList>
    </citation>
    <scope>NUCLEOTIDE SEQUENCE [LARGE SCALE GENOMIC DNA]</scope>
    <source>
        <strain evidence="12 13">SCS-3</strain>
    </source>
</reference>
<dbReference type="PANTHER" id="PTHR21310:SF41">
    <property type="entry name" value="3'-PHOSPHOTRANSFERASE, PUTATIVE-RELATED"/>
    <property type="match status" value="1"/>
</dbReference>
<comment type="catalytic activity">
    <reaction evidence="9">
        <text>kanamycin A + ATP = kanamycin 3'-phosphate + ADP + H(+)</text>
        <dbReference type="Rhea" id="RHEA:24256"/>
        <dbReference type="ChEBI" id="CHEBI:15378"/>
        <dbReference type="ChEBI" id="CHEBI:30616"/>
        <dbReference type="ChEBI" id="CHEBI:57909"/>
        <dbReference type="ChEBI" id="CHEBI:58214"/>
        <dbReference type="ChEBI" id="CHEBI:456216"/>
        <dbReference type="EC" id="2.7.1.95"/>
    </reaction>
</comment>
<keyword evidence="7 10" id="KW-0067">ATP-binding</keyword>